<evidence type="ECO:0000313" key="2">
    <source>
        <dbReference type="Proteomes" id="UP001218218"/>
    </source>
</evidence>
<gene>
    <name evidence="1" type="ORF">DFH08DRAFT_505091</name>
</gene>
<organism evidence="1 2">
    <name type="scientific">Mycena albidolilacea</name>
    <dbReference type="NCBI Taxonomy" id="1033008"/>
    <lineage>
        <taxon>Eukaryota</taxon>
        <taxon>Fungi</taxon>
        <taxon>Dikarya</taxon>
        <taxon>Basidiomycota</taxon>
        <taxon>Agaricomycotina</taxon>
        <taxon>Agaricomycetes</taxon>
        <taxon>Agaricomycetidae</taxon>
        <taxon>Agaricales</taxon>
        <taxon>Marasmiineae</taxon>
        <taxon>Mycenaceae</taxon>
        <taxon>Mycena</taxon>
    </lineage>
</organism>
<dbReference type="Gene3D" id="3.80.10.10">
    <property type="entry name" value="Ribonuclease Inhibitor"/>
    <property type="match status" value="1"/>
</dbReference>
<comment type="caution">
    <text evidence="1">The sequence shown here is derived from an EMBL/GenBank/DDBJ whole genome shotgun (WGS) entry which is preliminary data.</text>
</comment>
<dbReference type="Proteomes" id="UP001218218">
    <property type="component" value="Unassembled WGS sequence"/>
</dbReference>
<protein>
    <submittedName>
        <fullName evidence="1">Uncharacterized protein</fullName>
    </submittedName>
</protein>
<accession>A0AAD7ADC4</accession>
<dbReference type="EMBL" id="JARIHO010000009">
    <property type="protein sequence ID" value="KAJ7355655.1"/>
    <property type="molecule type" value="Genomic_DNA"/>
</dbReference>
<dbReference type="AlphaFoldDB" id="A0AAD7ADC4"/>
<proteinExistence type="predicted"/>
<dbReference type="SUPFAM" id="SSF52047">
    <property type="entry name" value="RNI-like"/>
    <property type="match status" value="1"/>
</dbReference>
<keyword evidence="2" id="KW-1185">Reference proteome</keyword>
<reference evidence="1" key="1">
    <citation type="submission" date="2023-03" db="EMBL/GenBank/DDBJ databases">
        <title>Massive genome expansion in bonnet fungi (Mycena s.s.) driven by repeated elements and novel gene families across ecological guilds.</title>
        <authorList>
            <consortium name="Lawrence Berkeley National Laboratory"/>
            <person name="Harder C.B."/>
            <person name="Miyauchi S."/>
            <person name="Viragh M."/>
            <person name="Kuo A."/>
            <person name="Thoen E."/>
            <person name="Andreopoulos B."/>
            <person name="Lu D."/>
            <person name="Skrede I."/>
            <person name="Drula E."/>
            <person name="Henrissat B."/>
            <person name="Morin E."/>
            <person name="Kohler A."/>
            <person name="Barry K."/>
            <person name="LaButti K."/>
            <person name="Morin E."/>
            <person name="Salamov A."/>
            <person name="Lipzen A."/>
            <person name="Mereny Z."/>
            <person name="Hegedus B."/>
            <person name="Baldrian P."/>
            <person name="Stursova M."/>
            <person name="Weitz H."/>
            <person name="Taylor A."/>
            <person name="Grigoriev I.V."/>
            <person name="Nagy L.G."/>
            <person name="Martin F."/>
            <person name="Kauserud H."/>
        </authorList>
    </citation>
    <scope>NUCLEOTIDE SEQUENCE</scope>
    <source>
        <strain evidence="1">CBHHK002</strain>
    </source>
</reference>
<evidence type="ECO:0000313" key="1">
    <source>
        <dbReference type="EMBL" id="KAJ7355655.1"/>
    </source>
</evidence>
<dbReference type="InterPro" id="IPR032675">
    <property type="entry name" value="LRR_dom_sf"/>
</dbReference>
<name>A0AAD7ADC4_9AGAR</name>
<sequence length="392" mass="43688">MKPSISVSLSNNFCPILKRWSGSEPITPDSYHHLRLFLTPGITSFGASVRNITQLSLLPMLALKCTGLTHLSIGHGAANLPDLAAKSVMSKFVCELHRLEWLVAGDLDQAAFSHLARLPRLRHLWLMSFGRLAPPMAFQSLAGSRPFPALKSLLIETIEYAPAFFQFLSKCSLEKFTILLRGYSVPYTNETAKNCWSTLATHCSHASLQKIIFQWSSILELPTVNVDTYSIKGDILRPLFPFRSLVKLDLEHSVGFDLDDAAVLDMARAWPCVQLLSLSSHSRHIQPRVTLVGISGIAQHCPRLQRFGITFDATVIPELKPEVPSHTALYELDVAYSPIGDPFEVANYLGVIFPGLGSIRTLYVGLRDPENMADVQVVTQHNVWKKFQWVLT</sequence>